<dbReference type="Ensembl" id="ENSPNAT00000009133.2">
    <property type="protein sequence ID" value="ENSPNAP00000024835.1"/>
    <property type="gene ID" value="ENSPNAG00000009606.2"/>
</dbReference>
<organism evidence="1 2">
    <name type="scientific">Pygocentrus nattereri</name>
    <name type="common">Red-bellied piranha</name>
    <dbReference type="NCBI Taxonomy" id="42514"/>
    <lineage>
        <taxon>Eukaryota</taxon>
        <taxon>Metazoa</taxon>
        <taxon>Chordata</taxon>
        <taxon>Craniata</taxon>
        <taxon>Vertebrata</taxon>
        <taxon>Euteleostomi</taxon>
        <taxon>Actinopterygii</taxon>
        <taxon>Neopterygii</taxon>
        <taxon>Teleostei</taxon>
        <taxon>Ostariophysi</taxon>
        <taxon>Characiformes</taxon>
        <taxon>Characoidei</taxon>
        <taxon>Pygocentrus</taxon>
    </lineage>
</organism>
<accession>A0A3B4DMZ3</accession>
<evidence type="ECO:0000313" key="1">
    <source>
        <dbReference type="Ensembl" id="ENSPNAP00000024835.1"/>
    </source>
</evidence>
<proteinExistence type="predicted"/>
<dbReference type="AlphaFoldDB" id="A0A3B4DMZ3"/>
<dbReference type="Proteomes" id="UP001501920">
    <property type="component" value="Chromosome 23"/>
</dbReference>
<dbReference type="GeneTree" id="ENSGT00980000199127"/>
<reference evidence="1 2" key="1">
    <citation type="submission" date="2020-10" db="EMBL/GenBank/DDBJ databases">
        <title>Pygocentrus nattereri (red-bellied piranha) genome, fPygNat1, primary haplotype.</title>
        <authorList>
            <person name="Myers G."/>
            <person name="Meyer A."/>
            <person name="Karagic N."/>
            <person name="Pippel M."/>
            <person name="Winkler S."/>
            <person name="Tracey A."/>
            <person name="Wood J."/>
            <person name="Formenti G."/>
            <person name="Howe K."/>
            <person name="Fedrigo O."/>
            <person name="Jarvis E.D."/>
        </authorList>
    </citation>
    <scope>NUCLEOTIDE SEQUENCE [LARGE SCALE GENOMIC DNA]</scope>
</reference>
<sequence>SFSLPTFDKFSTHLTYDFHYTVLGLDRELLRGKMVHIQADLPAIRRLLDLRHACAELAGHGAGRKLAGHGGTLHQRGHLSRHGWADVAGPVAAGEEGQLLREGGHAECLVKQPAALMPVTERIPGWSTQEGEGDAPLGHGWTSVRLVLEALEASPQELSQESSAHLEVVGFYKPLTDHPLWTHPLALPHTPKVSCDTHPLPNPDICGSD</sequence>
<keyword evidence="2" id="KW-1185">Reference proteome</keyword>
<reference evidence="1" key="2">
    <citation type="submission" date="2025-08" db="UniProtKB">
        <authorList>
            <consortium name="Ensembl"/>
        </authorList>
    </citation>
    <scope>IDENTIFICATION</scope>
</reference>
<reference evidence="1" key="3">
    <citation type="submission" date="2025-09" db="UniProtKB">
        <authorList>
            <consortium name="Ensembl"/>
        </authorList>
    </citation>
    <scope>IDENTIFICATION</scope>
</reference>
<name>A0A3B4DMZ3_PYGNA</name>
<evidence type="ECO:0000313" key="2">
    <source>
        <dbReference type="Proteomes" id="UP001501920"/>
    </source>
</evidence>
<protein>
    <submittedName>
        <fullName evidence="1">Uncharacterized protein</fullName>
    </submittedName>
</protein>